<comment type="domain">
    <text evidence="16">The Walker A ATP-binding motif also binds Pi and PPi.</text>
</comment>
<feature type="binding site" evidence="16">
    <location>
        <begin position="155"/>
        <end position="162"/>
    </location>
    <ligand>
        <name>ATP</name>
        <dbReference type="ChEBI" id="CHEBI:30616"/>
    </ligand>
</feature>
<evidence type="ECO:0000313" key="19">
    <source>
        <dbReference type="EMBL" id="KRM75411.1"/>
    </source>
</evidence>
<evidence type="ECO:0000256" key="14">
    <source>
        <dbReference type="ARBA" id="ARBA00033012"/>
    </source>
</evidence>
<dbReference type="SUPFAM" id="SSF53795">
    <property type="entry name" value="PEP carboxykinase-like"/>
    <property type="match status" value="1"/>
</dbReference>
<dbReference type="GO" id="GO:0000155">
    <property type="term" value="F:phosphorelay sensor kinase activity"/>
    <property type="evidence" value="ECO:0007669"/>
    <property type="project" value="InterPro"/>
</dbReference>
<dbReference type="InterPro" id="IPR011126">
    <property type="entry name" value="Hpr_kin/Pase_Hpr_N"/>
</dbReference>
<evidence type="ECO:0000256" key="8">
    <source>
        <dbReference type="ARBA" id="ARBA00022741"/>
    </source>
</evidence>
<dbReference type="PANTHER" id="PTHR30305">
    <property type="entry name" value="PROTEIN YJDM-RELATED"/>
    <property type="match status" value="1"/>
</dbReference>
<organism evidence="19 20">
    <name type="scientific">Secundilactobacillus collinoides DSM 20515 = JCM 1123</name>
    <dbReference type="NCBI Taxonomy" id="1423733"/>
    <lineage>
        <taxon>Bacteria</taxon>
        <taxon>Bacillati</taxon>
        <taxon>Bacillota</taxon>
        <taxon>Bacilli</taxon>
        <taxon>Lactobacillales</taxon>
        <taxon>Lactobacillaceae</taxon>
        <taxon>Secundilactobacillus</taxon>
    </lineage>
</organism>
<evidence type="ECO:0000313" key="20">
    <source>
        <dbReference type="Proteomes" id="UP000051845"/>
    </source>
</evidence>
<dbReference type="InterPro" id="IPR028979">
    <property type="entry name" value="Ser_kin/Pase_Hpr-like_N_sf"/>
</dbReference>
<dbReference type="PANTHER" id="PTHR30305:SF1">
    <property type="entry name" value="HPR KINASE_PHOSPHORYLASE"/>
    <property type="match status" value="1"/>
</dbReference>
<dbReference type="GO" id="GO:0006109">
    <property type="term" value="P:regulation of carbohydrate metabolic process"/>
    <property type="evidence" value="ECO:0007669"/>
    <property type="project" value="UniProtKB-UniRule"/>
</dbReference>
<comment type="catalytic activity">
    <reaction evidence="1 16">
        <text>[HPr protein]-L-serine + ATP = [HPr protein]-O-phospho-L-serine + ADP + H(+)</text>
        <dbReference type="Rhea" id="RHEA:46600"/>
        <dbReference type="Rhea" id="RHEA-COMP:11602"/>
        <dbReference type="Rhea" id="RHEA-COMP:11603"/>
        <dbReference type="ChEBI" id="CHEBI:15378"/>
        <dbReference type="ChEBI" id="CHEBI:29999"/>
        <dbReference type="ChEBI" id="CHEBI:30616"/>
        <dbReference type="ChEBI" id="CHEBI:83421"/>
        <dbReference type="ChEBI" id="CHEBI:456216"/>
    </reaction>
</comment>
<feature type="domain" description="HPr(Ser) kinase/phosphorylase N-terminal" evidence="17">
    <location>
        <begin position="5"/>
        <end position="129"/>
    </location>
</feature>
<feature type="active site" evidence="16">
    <location>
        <position position="245"/>
    </location>
</feature>
<evidence type="ECO:0000256" key="2">
    <source>
        <dbReference type="ARBA" id="ARBA00001946"/>
    </source>
</evidence>
<evidence type="ECO:0000256" key="10">
    <source>
        <dbReference type="ARBA" id="ARBA00022840"/>
    </source>
</evidence>
<accession>A0A0R2BIP0</accession>
<dbReference type="FunFam" id="3.40.50.300:FF:000174">
    <property type="entry name" value="HPr kinase/phosphorylase"/>
    <property type="match status" value="1"/>
</dbReference>
<evidence type="ECO:0000256" key="1">
    <source>
        <dbReference type="ARBA" id="ARBA00001120"/>
    </source>
</evidence>
<dbReference type="EC" id="2.7.11.-" evidence="16"/>
<dbReference type="CDD" id="cd01918">
    <property type="entry name" value="HprK_C"/>
    <property type="match status" value="1"/>
</dbReference>
<comment type="caution">
    <text evidence="19">The sequence shown here is derived from an EMBL/GenBank/DDBJ whole genome shotgun (WGS) entry which is preliminary data.</text>
</comment>
<feature type="region of interest" description="Important for the catalytic mechanism of both phosphorylation and dephosphorylation" evidence="16">
    <location>
        <begin position="203"/>
        <end position="212"/>
    </location>
</feature>
<feature type="region of interest" description="Important for the catalytic mechanism of dephosphorylation" evidence="16">
    <location>
        <begin position="266"/>
        <end position="271"/>
    </location>
</feature>
<sequence>MADSVTVADLVDNIRLDVLYGENLLADRKITTSDISRPGLELTGYFNYYPAKRVQLLGITETSFAKGMTSETLLQVMRQMCQPETPAFVISTQLEPPEELLQAAQEAKIPVLGTKMTTSRVLSNMTNYLEGQLAERQSLHGVLVDIYGVGVLITGDSGVGKSETALELVKRGHRLIADDRVEVYQQDEQTLVGQAPAILAHLLEIRGIGIIDVMNLFGAGAVRSETDIDLIVHLESWSPEKRFDRLGNGDETQKIFDVIVPKISVPVKTGRNLAIIIEAASMNFRARSMGYDATKVFDDNLNRLIKQNSKNNK</sequence>
<evidence type="ECO:0000256" key="6">
    <source>
        <dbReference type="ARBA" id="ARBA00022679"/>
    </source>
</evidence>
<evidence type="ECO:0000256" key="13">
    <source>
        <dbReference type="ARBA" id="ARBA00023277"/>
    </source>
</evidence>
<evidence type="ECO:0000256" key="15">
    <source>
        <dbReference type="ARBA" id="ARBA00047657"/>
    </source>
</evidence>
<dbReference type="STRING" id="33960.TY91_05905"/>
<evidence type="ECO:0000256" key="12">
    <source>
        <dbReference type="ARBA" id="ARBA00023268"/>
    </source>
</evidence>
<evidence type="ECO:0000256" key="3">
    <source>
        <dbReference type="ARBA" id="ARBA00006883"/>
    </source>
</evidence>
<dbReference type="Gene3D" id="3.40.1390.20">
    <property type="entry name" value="HprK N-terminal domain-like"/>
    <property type="match status" value="1"/>
</dbReference>
<dbReference type="Proteomes" id="UP000051845">
    <property type="component" value="Unassembled WGS sequence"/>
</dbReference>
<feature type="active site" evidence="16">
    <location>
        <position position="161"/>
    </location>
</feature>
<comment type="cofactor">
    <cofactor evidence="2 16">
        <name>Mg(2+)</name>
        <dbReference type="ChEBI" id="CHEBI:18420"/>
    </cofactor>
</comment>
<dbReference type="EC" id="2.7.4.-" evidence="16"/>
<keyword evidence="8 16" id="KW-0547">Nucleotide-binding</keyword>
<name>A0A0R2BIP0_SECCO</name>
<dbReference type="EMBL" id="AYYR01000053">
    <property type="protein sequence ID" value="KRM75411.1"/>
    <property type="molecule type" value="Genomic_DNA"/>
</dbReference>
<dbReference type="GO" id="GO:0005524">
    <property type="term" value="F:ATP binding"/>
    <property type="evidence" value="ECO:0007669"/>
    <property type="project" value="UniProtKB-UniRule"/>
</dbReference>
<dbReference type="GO" id="GO:0004712">
    <property type="term" value="F:protein serine/threonine/tyrosine kinase activity"/>
    <property type="evidence" value="ECO:0007669"/>
    <property type="project" value="UniProtKB-UniRule"/>
</dbReference>
<comment type="similarity">
    <text evidence="3 16">Belongs to the HPrK/P family.</text>
</comment>
<keyword evidence="10 16" id="KW-0067">ATP-binding</keyword>
<dbReference type="GO" id="GO:0004674">
    <property type="term" value="F:protein serine/threonine kinase activity"/>
    <property type="evidence" value="ECO:0007669"/>
    <property type="project" value="UniProtKB-KW"/>
</dbReference>
<keyword evidence="5 16" id="KW-0723">Serine/threonine-protein kinase</keyword>
<evidence type="ECO:0000256" key="11">
    <source>
        <dbReference type="ARBA" id="ARBA00022842"/>
    </source>
</evidence>
<feature type="active site" description="Proton acceptor; for phosphorylation activity. Proton donor; for dephosphorylation activity" evidence="16">
    <location>
        <position position="179"/>
    </location>
</feature>
<dbReference type="Pfam" id="PF07475">
    <property type="entry name" value="Hpr_kinase_C"/>
    <property type="match status" value="1"/>
</dbReference>
<comment type="subunit">
    <text evidence="16">Homohexamer.</text>
</comment>
<comment type="function">
    <text evidence="16">Catalyzes the ATP- as well as the pyrophosphate-dependent phosphorylation of a specific serine residue in HPr, a phosphocarrier protein of the phosphoenolpyruvate-dependent sugar phosphotransferase system (PTS). HprK/P also catalyzes the pyrophosphate-producing, inorganic phosphate-dependent dephosphorylation (phosphorolysis) of seryl-phosphorylated HPr (P-Ser-HPr). The two antagonistic activities of HprK/P are regulated by several intracellular metabolites, which change their concentration in response to the absence or presence of rapidly metabolisable carbon sources (glucose, fructose, etc.) in the growth medium. Therefore, by controlling the phosphorylation state of HPr, HPrK/P is a sensor enzyme that plays a major role in the regulation of carbon metabolism and sugar transport: it mediates carbon catabolite repression (CCR), and regulates PTS-catalyzed carbohydrate uptake and inducer exclusion.</text>
</comment>
<evidence type="ECO:0000256" key="5">
    <source>
        <dbReference type="ARBA" id="ARBA00022527"/>
    </source>
</evidence>
<keyword evidence="9 16" id="KW-0418">Kinase</keyword>
<gene>
    <name evidence="16" type="primary">hprK</name>
    <name evidence="19" type="ORF">FC82_GL002282</name>
</gene>
<feature type="active site" evidence="16">
    <location>
        <position position="140"/>
    </location>
</feature>
<evidence type="ECO:0000256" key="16">
    <source>
        <dbReference type="HAMAP-Rule" id="MF_01249"/>
    </source>
</evidence>
<comment type="catalytic activity">
    <reaction evidence="15 16">
        <text>[HPr protein]-O-phospho-L-serine + phosphate + H(+) = [HPr protein]-L-serine + diphosphate</text>
        <dbReference type="Rhea" id="RHEA:46604"/>
        <dbReference type="Rhea" id="RHEA-COMP:11602"/>
        <dbReference type="Rhea" id="RHEA-COMP:11603"/>
        <dbReference type="ChEBI" id="CHEBI:15378"/>
        <dbReference type="ChEBI" id="CHEBI:29999"/>
        <dbReference type="ChEBI" id="CHEBI:33019"/>
        <dbReference type="ChEBI" id="CHEBI:43474"/>
        <dbReference type="ChEBI" id="CHEBI:83421"/>
    </reaction>
</comment>
<evidence type="ECO:0000256" key="4">
    <source>
        <dbReference type="ARBA" id="ARBA00018922"/>
    </source>
</evidence>
<evidence type="ECO:0000259" key="18">
    <source>
        <dbReference type="Pfam" id="PF07475"/>
    </source>
</evidence>
<dbReference type="HAMAP" id="MF_01249">
    <property type="entry name" value="HPr_kinase"/>
    <property type="match status" value="1"/>
</dbReference>
<reference evidence="19 20" key="1">
    <citation type="journal article" date="2015" name="Genome Announc.">
        <title>Expanding the biotechnology potential of lactobacilli through comparative genomics of 213 strains and associated genera.</title>
        <authorList>
            <person name="Sun Z."/>
            <person name="Harris H.M."/>
            <person name="McCann A."/>
            <person name="Guo C."/>
            <person name="Argimon S."/>
            <person name="Zhang W."/>
            <person name="Yang X."/>
            <person name="Jeffery I.B."/>
            <person name="Cooney J.C."/>
            <person name="Kagawa T.F."/>
            <person name="Liu W."/>
            <person name="Song Y."/>
            <person name="Salvetti E."/>
            <person name="Wrobel A."/>
            <person name="Rasinkangas P."/>
            <person name="Parkhill J."/>
            <person name="Rea M.C."/>
            <person name="O'Sullivan O."/>
            <person name="Ritari J."/>
            <person name="Douillard F.P."/>
            <person name="Paul Ross R."/>
            <person name="Yang R."/>
            <person name="Briner A.E."/>
            <person name="Felis G.E."/>
            <person name="de Vos W.M."/>
            <person name="Barrangou R."/>
            <person name="Klaenhammer T.R."/>
            <person name="Caufield P.W."/>
            <person name="Cui Y."/>
            <person name="Zhang H."/>
            <person name="O'Toole P.W."/>
        </authorList>
    </citation>
    <scope>NUCLEOTIDE SEQUENCE [LARGE SCALE GENOMIC DNA]</scope>
    <source>
        <strain evidence="19 20">DSM 20515</strain>
    </source>
</reference>
<dbReference type="RefSeq" id="WP_056996807.1">
    <property type="nucleotide sequence ID" value="NZ_AYYR01000053.1"/>
</dbReference>
<feature type="binding site" evidence="16">
    <location>
        <position position="204"/>
    </location>
    <ligand>
        <name>Mg(2+)</name>
        <dbReference type="ChEBI" id="CHEBI:18420"/>
    </ligand>
</feature>
<dbReference type="NCBIfam" id="TIGR00679">
    <property type="entry name" value="hpr-ser"/>
    <property type="match status" value="1"/>
</dbReference>
<dbReference type="Gene3D" id="3.40.50.300">
    <property type="entry name" value="P-loop containing nucleotide triphosphate hydrolases"/>
    <property type="match status" value="1"/>
</dbReference>
<keyword evidence="7 16" id="KW-0479">Metal-binding</keyword>
<dbReference type="PATRIC" id="fig|1423733.4.peg.2394"/>
<evidence type="ECO:0000256" key="9">
    <source>
        <dbReference type="ARBA" id="ARBA00022777"/>
    </source>
</evidence>
<dbReference type="InterPro" id="IPR003755">
    <property type="entry name" value="HPr(Ser)_kin/Pase"/>
</dbReference>
<comment type="miscellaneous">
    <text evidence="16">Both phosphorylation and phosphorolysis are carried out by the same active site and suggest a common mechanism for both reactions.</text>
</comment>
<dbReference type="InterPro" id="IPR011104">
    <property type="entry name" value="Hpr_kin/Pase_C"/>
</dbReference>
<dbReference type="SUPFAM" id="SSF75138">
    <property type="entry name" value="HprK N-terminal domain-like"/>
    <property type="match status" value="1"/>
</dbReference>
<proteinExistence type="inferred from homology"/>
<protein>
    <recommendedName>
        <fullName evidence="4 16">HPr kinase/phosphorylase</fullName>
        <shortName evidence="16">HPrK/P</shortName>
        <ecNumber evidence="16">2.7.11.-</ecNumber>
        <ecNumber evidence="16">2.7.4.-</ecNumber>
    </recommendedName>
    <alternativeName>
        <fullName evidence="14 16">HPr(Ser) kinase/phosphorylase</fullName>
    </alternativeName>
</protein>
<dbReference type="Pfam" id="PF02603">
    <property type="entry name" value="Hpr_kinase_N"/>
    <property type="match status" value="1"/>
</dbReference>
<evidence type="ECO:0000259" key="17">
    <source>
        <dbReference type="Pfam" id="PF02603"/>
    </source>
</evidence>
<dbReference type="AlphaFoldDB" id="A0A0R2BIP0"/>
<keyword evidence="12 16" id="KW-0511">Multifunctional enzyme</keyword>
<dbReference type="InterPro" id="IPR027417">
    <property type="entry name" value="P-loop_NTPase"/>
</dbReference>
<dbReference type="GO" id="GO:0000287">
    <property type="term" value="F:magnesium ion binding"/>
    <property type="evidence" value="ECO:0007669"/>
    <property type="project" value="UniProtKB-UniRule"/>
</dbReference>
<keyword evidence="6 16" id="KW-0808">Transferase</keyword>
<feature type="domain" description="HPr kinase/phosphorylase C-terminal" evidence="18">
    <location>
        <begin position="132"/>
        <end position="300"/>
    </location>
</feature>
<keyword evidence="13 16" id="KW-0119">Carbohydrate metabolism</keyword>
<feature type="binding site" evidence="16">
    <location>
        <position position="162"/>
    </location>
    <ligand>
        <name>Mg(2+)</name>
        <dbReference type="ChEBI" id="CHEBI:18420"/>
    </ligand>
</feature>
<evidence type="ECO:0000256" key="7">
    <source>
        <dbReference type="ARBA" id="ARBA00022723"/>
    </source>
</evidence>
<keyword evidence="11 16" id="KW-0460">Magnesium</keyword>